<reference evidence="4" key="2">
    <citation type="submission" date="2015-01" db="EMBL/GenBank/DDBJ databases">
        <title>Evolutionary Origins and Diversification of the Mycorrhizal Mutualists.</title>
        <authorList>
            <consortium name="DOE Joint Genome Institute"/>
            <consortium name="Mycorrhizal Genomics Consortium"/>
            <person name="Kohler A."/>
            <person name="Kuo A."/>
            <person name="Nagy L.G."/>
            <person name="Floudas D."/>
            <person name="Copeland A."/>
            <person name="Barry K.W."/>
            <person name="Cichocki N."/>
            <person name="Veneault-Fourrey C."/>
            <person name="LaButti K."/>
            <person name="Lindquist E.A."/>
            <person name="Lipzen A."/>
            <person name="Lundell T."/>
            <person name="Morin E."/>
            <person name="Murat C."/>
            <person name="Riley R."/>
            <person name="Ohm R."/>
            <person name="Sun H."/>
            <person name="Tunlid A."/>
            <person name="Henrissat B."/>
            <person name="Grigoriev I.V."/>
            <person name="Hibbett D.S."/>
            <person name="Martin F."/>
        </authorList>
    </citation>
    <scope>NUCLEOTIDE SEQUENCE [LARGE SCALE GENOMIC DNA]</scope>
    <source>
        <strain evidence="4">MUT 4182</strain>
    </source>
</reference>
<evidence type="ECO:0000256" key="1">
    <source>
        <dbReference type="SAM" id="MobiDB-lite"/>
    </source>
</evidence>
<sequence>MAAILDESKNANRSSAAQVVLIIALVGVDSGRGNISLRWAVGGFGSGYGVLVNGFPTTDQYVGFLGKPVLISVDGETMMAYDPARVVDRTTRASGSFQFSSSHDIDCYNRLPALQPLQLQSRIPAYETHIEVTIIDPATNASLPVAQSGIVCLSNFVGWSVSRCHFTNVSKFPTSPLYILDLVVSVDAWKSLHEQEMACVMVVLTFVAFGMAWRNIMQVWEGLRPRRISELLATPLGVAGAAGAVRAVFPADSPLQTYWDESFYYPSILLLIWCAFVAILMTSDTAVKIHRRVSDWCHTCNGQHTMEKGGRQLTHGFSRGSPHASLRSLNGNIYPQVSSSTQRRGTQRADRETVPYLAGSTTDLVASQDPGRTGSQTPSQYGLEATELM</sequence>
<keyword evidence="2" id="KW-1133">Transmembrane helix</keyword>
<name>A0A0C3Q436_9AGAM</name>
<organism evidence="3 4">
    <name type="scientific">Tulasnella calospora MUT 4182</name>
    <dbReference type="NCBI Taxonomy" id="1051891"/>
    <lineage>
        <taxon>Eukaryota</taxon>
        <taxon>Fungi</taxon>
        <taxon>Dikarya</taxon>
        <taxon>Basidiomycota</taxon>
        <taxon>Agaricomycotina</taxon>
        <taxon>Agaricomycetes</taxon>
        <taxon>Cantharellales</taxon>
        <taxon>Tulasnellaceae</taxon>
        <taxon>Tulasnella</taxon>
    </lineage>
</organism>
<protein>
    <submittedName>
        <fullName evidence="3">Uncharacterized protein</fullName>
    </submittedName>
</protein>
<gene>
    <name evidence="3" type="ORF">M407DRAFT_32361</name>
</gene>
<keyword evidence="2" id="KW-0812">Transmembrane</keyword>
<reference evidence="3 4" key="1">
    <citation type="submission" date="2014-04" db="EMBL/GenBank/DDBJ databases">
        <authorList>
            <consortium name="DOE Joint Genome Institute"/>
            <person name="Kuo A."/>
            <person name="Girlanda M."/>
            <person name="Perotto S."/>
            <person name="Kohler A."/>
            <person name="Nagy L.G."/>
            <person name="Floudas D."/>
            <person name="Copeland A."/>
            <person name="Barry K.W."/>
            <person name="Cichocki N."/>
            <person name="Veneault-Fourrey C."/>
            <person name="LaButti K."/>
            <person name="Lindquist E.A."/>
            <person name="Lipzen A."/>
            <person name="Lundell T."/>
            <person name="Morin E."/>
            <person name="Murat C."/>
            <person name="Sun H."/>
            <person name="Tunlid A."/>
            <person name="Henrissat B."/>
            <person name="Grigoriev I.V."/>
            <person name="Hibbett D.S."/>
            <person name="Martin F."/>
            <person name="Nordberg H.P."/>
            <person name="Cantor M.N."/>
            <person name="Hua S.X."/>
        </authorList>
    </citation>
    <scope>NUCLEOTIDE SEQUENCE [LARGE SCALE GENOMIC DNA]</scope>
    <source>
        <strain evidence="3 4">MUT 4182</strain>
    </source>
</reference>
<dbReference type="AlphaFoldDB" id="A0A0C3Q436"/>
<evidence type="ECO:0000256" key="2">
    <source>
        <dbReference type="SAM" id="Phobius"/>
    </source>
</evidence>
<keyword evidence="2" id="KW-0472">Membrane</keyword>
<dbReference type="Proteomes" id="UP000054248">
    <property type="component" value="Unassembled WGS sequence"/>
</dbReference>
<accession>A0A0C3Q436</accession>
<proteinExistence type="predicted"/>
<evidence type="ECO:0000313" key="3">
    <source>
        <dbReference type="EMBL" id="KIO17961.1"/>
    </source>
</evidence>
<feature type="transmembrane region" description="Helical" evidence="2">
    <location>
        <begin position="263"/>
        <end position="282"/>
    </location>
</feature>
<feature type="transmembrane region" description="Helical" evidence="2">
    <location>
        <begin position="200"/>
        <end position="216"/>
    </location>
</feature>
<keyword evidence="4" id="KW-1185">Reference proteome</keyword>
<feature type="region of interest" description="Disordered" evidence="1">
    <location>
        <begin position="363"/>
        <end position="389"/>
    </location>
</feature>
<feature type="transmembrane region" description="Helical" evidence="2">
    <location>
        <begin position="228"/>
        <end position="251"/>
    </location>
</feature>
<dbReference type="EMBL" id="KN823327">
    <property type="protein sequence ID" value="KIO17961.1"/>
    <property type="molecule type" value="Genomic_DNA"/>
</dbReference>
<dbReference type="STRING" id="1051891.A0A0C3Q436"/>
<dbReference type="HOGENOM" id="CLU_710168_0_0_1"/>
<dbReference type="OrthoDB" id="10520525at2759"/>
<evidence type="ECO:0000313" key="4">
    <source>
        <dbReference type="Proteomes" id="UP000054248"/>
    </source>
</evidence>